<evidence type="ECO:0000313" key="2">
    <source>
        <dbReference type="EMBL" id="USQ79695.1"/>
    </source>
</evidence>
<dbReference type="InterPro" id="IPR051678">
    <property type="entry name" value="AGP_Transferase"/>
</dbReference>
<dbReference type="PANTHER" id="PTHR21310">
    <property type="entry name" value="AMINOGLYCOSIDE PHOSPHOTRANSFERASE-RELATED-RELATED"/>
    <property type="match status" value="1"/>
</dbReference>
<proteinExistence type="predicted"/>
<name>A0ABY4YT97_9MICO</name>
<dbReference type="InterPro" id="IPR002575">
    <property type="entry name" value="Aminoglycoside_PTrfase"/>
</dbReference>
<gene>
    <name evidence="2" type="ORF">NF556_19235</name>
</gene>
<accession>A0ABY4YT97</accession>
<dbReference type="Proteomes" id="UP001056455">
    <property type="component" value="Chromosome"/>
</dbReference>
<evidence type="ECO:0000313" key="3">
    <source>
        <dbReference type="Proteomes" id="UP001056455"/>
    </source>
</evidence>
<evidence type="ECO:0000259" key="1">
    <source>
        <dbReference type="Pfam" id="PF01636"/>
    </source>
</evidence>
<dbReference type="RefSeq" id="WP_252592799.1">
    <property type="nucleotide sequence ID" value="NZ_CP099489.1"/>
</dbReference>
<dbReference type="InterPro" id="IPR011009">
    <property type="entry name" value="Kinase-like_dom_sf"/>
</dbReference>
<dbReference type="Gene3D" id="3.90.1200.10">
    <property type="match status" value="1"/>
</dbReference>
<reference evidence="2" key="1">
    <citation type="submission" date="2022-06" db="EMBL/GenBank/DDBJ databases">
        <title>Ornithinimicrobium HY1793.</title>
        <authorList>
            <person name="Huang Y."/>
        </authorList>
    </citation>
    <scope>NUCLEOTIDE SEQUENCE</scope>
    <source>
        <strain evidence="2">HY1793</strain>
    </source>
</reference>
<dbReference type="EMBL" id="CP099489">
    <property type="protein sequence ID" value="USQ79695.1"/>
    <property type="molecule type" value="Genomic_DNA"/>
</dbReference>
<protein>
    <submittedName>
        <fullName evidence="2">Phosphotransferase</fullName>
    </submittedName>
</protein>
<organism evidence="2 3">
    <name type="scientific">Ornithinimicrobium faecis</name>
    <dbReference type="NCBI Taxonomy" id="2934158"/>
    <lineage>
        <taxon>Bacteria</taxon>
        <taxon>Bacillati</taxon>
        <taxon>Actinomycetota</taxon>
        <taxon>Actinomycetes</taxon>
        <taxon>Micrococcales</taxon>
        <taxon>Ornithinimicrobiaceae</taxon>
        <taxon>Ornithinimicrobium</taxon>
    </lineage>
</organism>
<dbReference type="Pfam" id="PF01636">
    <property type="entry name" value="APH"/>
    <property type="match status" value="1"/>
</dbReference>
<dbReference type="SUPFAM" id="SSF56112">
    <property type="entry name" value="Protein kinase-like (PK-like)"/>
    <property type="match status" value="1"/>
</dbReference>
<sequence>MSEQSALTTAESVAALVAAHPQWLDDGRGVPTDPSPAATLIGTGESYAAWLVLSREFADLRAPQGPRAVVVRVPHSVDALPRPMSEEFAALVAAPEGIGPRPIHLATVADPLGAELGSQTSDTAYMVVEHVPGHPRPAAGWTDDLLATHAAQLVRLHERAYDGWGDVTATDRLEPRLSMVDTGEASMQWWSDQHPGLATAADVAALWPRVRALFAATEPQFERLERFALTHGDAALPNILVAGGQPRYVDWEWSSIGDPARDLAFIGGDVWLDPWYLRLGPERIERYLHAYVAAGGQGEPASLAARGRCWLVNEVFFLALHFRRRAEQGADPEYAERADTLLARLDAALA</sequence>
<keyword evidence="3" id="KW-1185">Reference proteome</keyword>
<feature type="domain" description="Aminoglycoside phosphotransferase" evidence="1">
    <location>
        <begin position="67"/>
        <end position="292"/>
    </location>
</feature>